<dbReference type="RefSeq" id="WP_121102276.1">
    <property type="nucleotide sequence ID" value="NZ_RBII01000002.1"/>
</dbReference>
<dbReference type="SUPFAM" id="SSF56300">
    <property type="entry name" value="Metallo-dependent phosphatases"/>
    <property type="match status" value="1"/>
</dbReference>
<proteinExistence type="predicted"/>
<keyword evidence="3" id="KW-0479">Metal-binding</keyword>
<protein>
    <submittedName>
        <fullName evidence="7">UDP-2,3-diacylglucosamine pyrophosphatase LpxH</fullName>
    </submittedName>
</protein>
<gene>
    <name evidence="7" type="ORF">DES40_2302</name>
</gene>
<dbReference type="GO" id="GO:0009245">
    <property type="term" value="P:lipid A biosynthetic process"/>
    <property type="evidence" value="ECO:0007669"/>
    <property type="project" value="TreeGrafter"/>
</dbReference>
<keyword evidence="8" id="KW-1185">Reference proteome</keyword>
<keyword evidence="5" id="KW-0464">Manganese</keyword>
<evidence type="ECO:0000313" key="7">
    <source>
        <dbReference type="EMBL" id="RKQ69501.1"/>
    </source>
</evidence>
<dbReference type="PANTHER" id="PTHR34990:SF2">
    <property type="entry name" value="BLL8164 PROTEIN"/>
    <property type="match status" value="1"/>
</dbReference>
<dbReference type="GO" id="GO:0046872">
    <property type="term" value="F:metal ion binding"/>
    <property type="evidence" value="ECO:0007669"/>
    <property type="project" value="UniProtKB-KW"/>
</dbReference>
<evidence type="ECO:0000256" key="2">
    <source>
        <dbReference type="ARBA" id="ARBA00022519"/>
    </source>
</evidence>
<keyword evidence="2" id="KW-0997">Cell inner membrane</keyword>
<evidence type="ECO:0000256" key="5">
    <source>
        <dbReference type="ARBA" id="ARBA00023211"/>
    </source>
</evidence>
<evidence type="ECO:0000256" key="1">
    <source>
        <dbReference type="ARBA" id="ARBA00022475"/>
    </source>
</evidence>
<dbReference type="Gene3D" id="3.60.21.10">
    <property type="match status" value="1"/>
</dbReference>
<feature type="domain" description="Calcineurin-like phosphoesterase" evidence="6">
    <location>
        <begin position="13"/>
        <end position="215"/>
    </location>
</feature>
<dbReference type="InterPro" id="IPR004843">
    <property type="entry name" value="Calcineurin-like_PHP"/>
</dbReference>
<dbReference type="CDD" id="cd07398">
    <property type="entry name" value="MPP_YbbF-LpxH"/>
    <property type="match status" value="1"/>
</dbReference>
<reference evidence="7 8" key="1">
    <citation type="submission" date="2018-10" db="EMBL/GenBank/DDBJ databases">
        <title>Genomic Encyclopedia of Type Strains, Phase IV (KMG-IV): sequencing the most valuable type-strain genomes for metagenomic binning, comparative biology and taxonomic classification.</title>
        <authorList>
            <person name="Goeker M."/>
        </authorList>
    </citation>
    <scope>NUCLEOTIDE SEQUENCE [LARGE SCALE GENOMIC DNA]</scope>
    <source>
        <strain evidence="7 8">DSM 22008</strain>
    </source>
</reference>
<dbReference type="InterPro" id="IPR043461">
    <property type="entry name" value="LpxH-like"/>
</dbReference>
<dbReference type="Pfam" id="PF00149">
    <property type="entry name" value="Metallophos"/>
    <property type="match status" value="1"/>
</dbReference>
<name>A0A420WEU4_9PROT</name>
<accession>A0A420WEU4</accession>
<dbReference type="GO" id="GO:0008758">
    <property type="term" value="F:UDP-2,3-diacylglucosamine hydrolase activity"/>
    <property type="evidence" value="ECO:0007669"/>
    <property type="project" value="TreeGrafter"/>
</dbReference>
<sequence length="279" mass="32226">MAKASKFPKPLYRAMFISDVHLGSKGCQAEALCEFLKHNTAGTLYLVGDIIDGWRLKKKWYWPQAHTNVIRRILTASKRGTDVRYIAGNHDEFLRGFLRFKVNFGEVKISNREIHIGEDGKRYLVVHGDMFDGLMRADRKWIMHLGDNAYNFLLWVNTKLNFVRRKLGLPYWSLSKSLKKRTKRAMNFIHSFEEQVASYCERKGFDGAICGHIHVAEMREINGITYMNDGDWVESCTALVEHHDGRWEILHTQPHGNFDAVDGRAENNLRDAEALLVAE</sequence>
<dbReference type="GO" id="GO:0016020">
    <property type="term" value="C:membrane"/>
    <property type="evidence" value="ECO:0007669"/>
    <property type="project" value="GOC"/>
</dbReference>
<dbReference type="AlphaFoldDB" id="A0A420WEU4"/>
<dbReference type="EMBL" id="RBII01000002">
    <property type="protein sequence ID" value="RKQ69501.1"/>
    <property type="molecule type" value="Genomic_DNA"/>
</dbReference>
<comment type="caution">
    <text evidence="7">The sequence shown here is derived from an EMBL/GenBank/DDBJ whole genome shotgun (WGS) entry which is preliminary data.</text>
</comment>
<dbReference type="PANTHER" id="PTHR34990">
    <property type="entry name" value="UDP-2,3-DIACYLGLUCOSAMINE HYDROLASE-RELATED"/>
    <property type="match status" value="1"/>
</dbReference>
<evidence type="ECO:0000256" key="4">
    <source>
        <dbReference type="ARBA" id="ARBA00023136"/>
    </source>
</evidence>
<dbReference type="OrthoDB" id="9802481at2"/>
<keyword evidence="4" id="KW-0472">Membrane</keyword>
<keyword evidence="1" id="KW-1003">Cell membrane</keyword>
<dbReference type="InParanoid" id="A0A420WEU4"/>
<dbReference type="InterPro" id="IPR029052">
    <property type="entry name" value="Metallo-depent_PP-like"/>
</dbReference>
<organism evidence="7 8">
    <name type="scientific">Litorimonas taeanensis</name>
    <dbReference type="NCBI Taxonomy" id="568099"/>
    <lineage>
        <taxon>Bacteria</taxon>
        <taxon>Pseudomonadati</taxon>
        <taxon>Pseudomonadota</taxon>
        <taxon>Alphaproteobacteria</taxon>
        <taxon>Maricaulales</taxon>
        <taxon>Robiginitomaculaceae</taxon>
    </lineage>
</organism>
<evidence type="ECO:0000313" key="8">
    <source>
        <dbReference type="Proteomes" id="UP000282211"/>
    </source>
</evidence>
<dbReference type="Proteomes" id="UP000282211">
    <property type="component" value="Unassembled WGS sequence"/>
</dbReference>
<evidence type="ECO:0000256" key="3">
    <source>
        <dbReference type="ARBA" id="ARBA00022723"/>
    </source>
</evidence>
<evidence type="ECO:0000259" key="6">
    <source>
        <dbReference type="Pfam" id="PF00149"/>
    </source>
</evidence>